<name>A0ACB8AWA2_9AGAM</name>
<feature type="non-terminal residue" evidence="1">
    <location>
        <position position="1"/>
    </location>
</feature>
<dbReference type="EMBL" id="MU267036">
    <property type="protein sequence ID" value="KAH7917510.1"/>
    <property type="molecule type" value="Genomic_DNA"/>
</dbReference>
<protein>
    <submittedName>
        <fullName evidence="1">Uncharacterized protein</fullName>
    </submittedName>
</protein>
<evidence type="ECO:0000313" key="1">
    <source>
        <dbReference type="EMBL" id="KAH7917510.1"/>
    </source>
</evidence>
<gene>
    <name evidence="1" type="ORF">BV22DRAFT_988211</name>
</gene>
<sequence length="74" mass="8939">GPSIPRRDRDDVKARYSRLMLVFFKPWRTSSDLREQGQSWVNALESFLHTCPQRFIHVMKNMQIFHECRDSRDD</sequence>
<evidence type="ECO:0000313" key="2">
    <source>
        <dbReference type="Proteomes" id="UP000790709"/>
    </source>
</evidence>
<feature type="non-terminal residue" evidence="1">
    <location>
        <position position="74"/>
    </location>
</feature>
<dbReference type="Proteomes" id="UP000790709">
    <property type="component" value="Unassembled WGS sequence"/>
</dbReference>
<organism evidence="1 2">
    <name type="scientific">Leucogyrophana mollusca</name>
    <dbReference type="NCBI Taxonomy" id="85980"/>
    <lineage>
        <taxon>Eukaryota</taxon>
        <taxon>Fungi</taxon>
        <taxon>Dikarya</taxon>
        <taxon>Basidiomycota</taxon>
        <taxon>Agaricomycotina</taxon>
        <taxon>Agaricomycetes</taxon>
        <taxon>Agaricomycetidae</taxon>
        <taxon>Boletales</taxon>
        <taxon>Boletales incertae sedis</taxon>
        <taxon>Leucogyrophana</taxon>
    </lineage>
</organism>
<reference evidence="1" key="1">
    <citation type="journal article" date="2021" name="New Phytol.">
        <title>Evolutionary innovations through gain and loss of genes in the ectomycorrhizal Boletales.</title>
        <authorList>
            <person name="Wu G."/>
            <person name="Miyauchi S."/>
            <person name="Morin E."/>
            <person name="Kuo A."/>
            <person name="Drula E."/>
            <person name="Varga T."/>
            <person name="Kohler A."/>
            <person name="Feng B."/>
            <person name="Cao Y."/>
            <person name="Lipzen A."/>
            <person name="Daum C."/>
            <person name="Hundley H."/>
            <person name="Pangilinan J."/>
            <person name="Johnson J."/>
            <person name="Barry K."/>
            <person name="LaButti K."/>
            <person name="Ng V."/>
            <person name="Ahrendt S."/>
            <person name="Min B."/>
            <person name="Choi I.G."/>
            <person name="Park H."/>
            <person name="Plett J.M."/>
            <person name="Magnuson J."/>
            <person name="Spatafora J.W."/>
            <person name="Nagy L.G."/>
            <person name="Henrissat B."/>
            <person name="Grigoriev I.V."/>
            <person name="Yang Z.L."/>
            <person name="Xu J."/>
            <person name="Martin F.M."/>
        </authorList>
    </citation>
    <scope>NUCLEOTIDE SEQUENCE</scope>
    <source>
        <strain evidence="1">KUC20120723A-06</strain>
    </source>
</reference>
<comment type="caution">
    <text evidence="1">The sequence shown here is derived from an EMBL/GenBank/DDBJ whole genome shotgun (WGS) entry which is preliminary data.</text>
</comment>
<keyword evidence="2" id="KW-1185">Reference proteome</keyword>
<accession>A0ACB8AWA2</accession>
<proteinExistence type="predicted"/>